<evidence type="ECO:0000313" key="2">
    <source>
        <dbReference type="EMBL" id="PON30258.1"/>
    </source>
</evidence>
<keyword evidence="3" id="KW-1185">Reference proteome</keyword>
<gene>
    <name evidence="2" type="ORF">TGAM01_v200697</name>
</gene>
<feature type="region of interest" description="Disordered" evidence="1">
    <location>
        <begin position="1"/>
        <end position="20"/>
    </location>
</feature>
<dbReference type="RefSeq" id="XP_024406619.1">
    <property type="nucleotide sequence ID" value="XM_024548608.1"/>
</dbReference>
<feature type="compositionally biased region" description="Polar residues" evidence="1">
    <location>
        <begin position="1"/>
        <end position="15"/>
    </location>
</feature>
<dbReference type="EMBL" id="JPDN02000002">
    <property type="protein sequence ID" value="PON30258.1"/>
    <property type="molecule type" value="Genomic_DNA"/>
</dbReference>
<organism evidence="2 3">
    <name type="scientific">Trichoderma gamsii</name>
    <dbReference type="NCBI Taxonomy" id="398673"/>
    <lineage>
        <taxon>Eukaryota</taxon>
        <taxon>Fungi</taxon>
        <taxon>Dikarya</taxon>
        <taxon>Ascomycota</taxon>
        <taxon>Pezizomycotina</taxon>
        <taxon>Sordariomycetes</taxon>
        <taxon>Hypocreomycetidae</taxon>
        <taxon>Hypocreales</taxon>
        <taxon>Hypocreaceae</taxon>
        <taxon>Trichoderma</taxon>
    </lineage>
</organism>
<evidence type="ECO:0000256" key="1">
    <source>
        <dbReference type="SAM" id="MobiDB-lite"/>
    </source>
</evidence>
<sequence length="295" mass="31440">MKSVNSQWQPHSDASSLAHPRLPHLSFPSLLEIRQHRLLARRNQMGIVRAQVSTLGVVDEVAEQLERAHLARGTASSQRNSGNLSGVGAVRGHRAALEVDGQSLDEMNRLRACSAGFAGLQVAHVAEDKDVVEALCQKSLGLLDVSSVVEEVCRHKRGVGNKARSWDVSLRRERLGGAVGACQGQDGVVARLLDGRDGGVGHQLDLELLQLVLGRLADAIHGGRRERQLVVVNEIDLLLARLGVFKAQLARSLGAGCASADDDNGLGALNLLPQLMCALLGLLGRAHDCPGHARG</sequence>
<proteinExistence type="predicted"/>
<dbReference type="GeneID" id="36347284"/>
<comment type="caution">
    <text evidence="2">The sequence shown here is derived from an EMBL/GenBank/DDBJ whole genome shotgun (WGS) entry which is preliminary data.</text>
</comment>
<reference evidence="2 3" key="1">
    <citation type="journal article" date="2016" name="Genome Announc.">
        <title>Draft Whole-Genome Sequence of Trichoderma gamsii T6085, a Promising Biocontrol Agent of Fusarium Head Blight on Wheat.</title>
        <authorList>
            <person name="Baroncelli R."/>
            <person name="Zapparata A."/>
            <person name="Piaggeschi G."/>
            <person name="Sarrocco S."/>
            <person name="Vannacci G."/>
        </authorList>
    </citation>
    <scope>NUCLEOTIDE SEQUENCE [LARGE SCALE GENOMIC DNA]</scope>
    <source>
        <strain evidence="2 3">T6085</strain>
    </source>
</reference>
<dbReference type="Proteomes" id="UP000054821">
    <property type="component" value="Unassembled WGS sequence"/>
</dbReference>
<name>A0A2P5A135_9HYPO</name>
<accession>A0A2P5A135</accession>
<protein>
    <submittedName>
        <fullName evidence="2">Uncharacterized protein</fullName>
    </submittedName>
</protein>
<dbReference type="AlphaFoldDB" id="A0A2P5A135"/>
<evidence type="ECO:0000313" key="3">
    <source>
        <dbReference type="Proteomes" id="UP000054821"/>
    </source>
</evidence>